<feature type="signal peptide" evidence="2">
    <location>
        <begin position="1"/>
        <end position="18"/>
    </location>
</feature>
<evidence type="ECO:0000256" key="2">
    <source>
        <dbReference type="SAM" id="SignalP"/>
    </source>
</evidence>
<keyword evidence="2" id="KW-0732">Signal</keyword>
<feature type="region of interest" description="Disordered" evidence="1">
    <location>
        <begin position="83"/>
        <end position="104"/>
    </location>
</feature>
<gene>
    <name evidence="4" type="ORF">C2857_004679</name>
</gene>
<dbReference type="OrthoDB" id="2748312at2759"/>
<protein>
    <recommendedName>
        <fullName evidence="3">Deoxyribonuclease NucA/NucB domain-containing protein</fullName>
    </recommendedName>
</protein>
<evidence type="ECO:0000256" key="1">
    <source>
        <dbReference type="SAM" id="MobiDB-lite"/>
    </source>
</evidence>
<dbReference type="InterPro" id="IPR029476">
    <property type="entry name" value="DNase_NucA_NucB"/>
</dbReference>
<dbReference type="EMBL" id="CP031386">
    <property type="protein sequence ID" value="QPG96590.1"/>
    <property type="molecule type" value="Genomic_DNA"/>
</dbReference>
<accession>A0A7S9PU12</accession>
<feature type="compositionally biased region" description="Acidic residues" evidence="1">
    <location>
        <begin position="210"/>
        <end position="233"/>
    </location>
</feature>
<evidence type="ECO:0000313" key="5">
    <source>
        <dbReference type="Proteomes" id="UP000594364"/>
    </source>
</evidence>
<proteinExistence type="predicted"/>
<organism evidence="4 5">
    <name type="scientific">Epichloe festucae (strain Fl1)</name>
    <dbReference type="NCBI Taxonomy" id="877507"/>
    <lineage>
        <taxon>Eukaryota</taxon>
        <taxon>Fungi</taxon>
        <taxon>Dikarya</taxon>
        <taxon>Ascomycota</taxon>
        <taxon>Pezizomycotina</taxon>
        <taxon>Sordariomycetes</taxon>
        <taxon>Hypocreomycetidae</taxon>
        <taxon>Hypocreales</taxon>
        <taxon>Clavicipitaceae</taxon>
        <taxon>Epichloe</taxon>
    </lineage>
</organism>
<feature type="compositionally biased region" description="Basic and acidic residues" evidence="1">
    <location>
        <begin position="52"/>
        <end position="67"/>
    </location>
</feature>
<sequence length="275" mass="30187">MHISGAAAIILLVSSAAARGVVYDCKNTPQICLNTCWSIKCKKNAQTLHGGGQKDRKESKKYGDRNRNRWGYGSKPCINGWGWTTPDKKKATSPDEYPYASSKEGGQPNFPNIVSLRCVPTQEQKIQGGKLSGLGTDKNSGTWTTKWINIDKLPQDWCGPKPSCKNDGHQFISGGPKGPFKLDPNPKKVRDIGSYSEDGTSAWVESRDVVEDEDLDEVEARDVDEEVDESEGDIEAREADGESEGDIEAREADDETDAETEATVEARDVEVPFES</sequence>
<dbReference type="Pfam" id="PF14040">
    <property type="entry name" value="DNase_NucA_NucB"/>
    <property type="match status" value="1"/>
</dbReference>
<feature type="chain" id="PRO_5034638514" description="Deoxyribonuclease NucA/NucB domain-containing protein" evidence="2">
    <location>
        <begin position="19"/>
        <end position="275"/>
    </location>
</feature>
<evidence type="ECO:0000313" key="4">
    <source>
        <dbReference type="EMBL" id="QPG96590.1"/>
    </source>
</evidence>
<evidence type="ECO:0000259" key="3">
    <source>
        <dbReference type="Pfam" id="PF14040"/>
    </source>
</evidence>
<name>A0A7S9PU12_EPIFF</name>
<reference evidence="4 5" key="1">
    <citation type="journal article" date="2018" name="PLoS Genet.">
        <title>Repeat elements organise 3D genome structure and mediate transcription in the filamentous fungus Epichloe festucae.</title>
        <authorList>
            <person name="Winter D.J."/>
            <person name="Ganley A.R.D."/>
            <person name="Young C.A."/>
            <person name="Liachko I."/>
            <person name="Schardl C.L."/>
            <person name="Dupont P.Y."/>
            <person name="Berry D."/>
            <person name="Ram A."/>
            <person name="Scott B."/>
            <person name="Cox M.P."/>
        </authorList>
    </citation>
    <scope>NUCLEOTIDE SEQUENCE [LARGE SCALE GENOMIC DNA]</scope>
    <source>
        <strain evidence="4 5">Fl1</strain>
    </source>
</reference>
<keyword evidence="5" id="KW-1185">Reference proteome</keyword>
<dbReference type="AlphaFoldDB" id="A0A7S9PU12"/>
<feature type="domain" description="Deoxyribonuclease NucA/NucB" evidence="3">
    <location>
        <begin position="36"/>
        <end position="137"/>
    </location>
</feature>
<feature type="compositionally biased region" description="Basic and acidic residues" evidence="1">
    <location>
        <begin position="264"/>
        <end position="275"/>
    </location>
</feature>
<feature type="region of interest" description="Disordered" evidence="1">
    <location>
        <begin position="47"/>
        <end position="68"/>
    </location>
</feature>
<feature type="compositionally biased region" description="Acidic residues" evidence="1">
    <location>
        <begin position="241"/>
        <end position="262"/>
    </location>
</feature>
<dbReference type="Proteomes" id="UP000594364">
    <property type="component" value="Chromosome 2"/>
</dbReference>
<feature type="region of interest" description="Disordered" evidence="1">
    <location>
        <begin position="175"/>
        <end position="275"/>
    </location>
</feature>